<evidence type="ECO:0000256" key="3">
    <source>
        <dbReference type="ARBA" id="ARBA00022552"/>
    </source>
</evidence>
<feature type="repeat" description="WD" evidence="8">
    <location>
        <begin position="284"/>
        <end position="325"/>
    </location>
</feature>
<dbReference type="OrthoDB" id="10251154at2759"/>
<dbReference type="AlphaFoldDB" id="A0A9W8BB56"/>
<feature type="region of interest" description="Disordered" evidence="9">
    <location>
        <begin position="1"/>
        <end position="46"/>
    </location>
</feature>
<dbReference type="PROSITE" id="PS50294">
    <property type="entry name" value="WD_REPEATS_REGION"/>
    <property type="match status" value="1"/>
</dbReference>
<keyword evidence="6" id="KW-0539">Nucleus</keyword>
<dbReference type="PANTHER" id="PTHR14085:SF3">
    <property type="entry name" value="WD REPEAT-CONTAINING PROTEIN 46"/>
    <property type="match status" value="1"/>
</dbReference>
<dbReference type="SUPFAM" id="SSF50978">
    <property type="entry name" value="WD40 repeat-like"/>
    <property type="match status" value="1"/>
</dbReference>
<accession>A0A9W8BB56</accession>
<evidence type="ECO:0000313" key="12">
    <source>
        <dbReference type="Proteomes" id="UP001151582"/>
    </source>
</evidence>
<dbReference type="SMART" id="SM01033">
    <property type="entry name" value="BING4CT"/>
    <property type="match status" value="1"/>
</dbReference>
<keyword evidence="3" id="KW-0698">rRNA processing</keyword>
<evidence type="ECO:0000256" key="4">
    <source>
        <dbReference type="ARBA" id="ARBA00022574"/>
    </source>
</evidence>
<evidence type="ECO:0000256" key="6">
    <source>
        <dbReference type="ARBA" id="ARBA00023242"/>
    </source>
</evidence>
<dbReference type="InterPro" id="IPR001680">
    <property type="entry name" value="WD40_rpt"/>
</dbReference>
<dbReference type="InterPro" id="IPR036322">
    <property type="entry name" value="WD40_repeat_dom_sf"/>
</dbReference>
<dbReference type="SMART" id="SM00320">
    <property type="entry name" value="WD40"/>
    <property type="match status" value="4"/>
</dbReference>
<evidence type="ECO:0000256" key="9">
    <source>
        <dbReference type="SAM" id="MobiDB-lite"/>
    </source>
</evidence>
<evidence type="ECO:0000259" key="10">
    <source>
        <dbReference type="SMART" id="SM01033"/>
    </source>
</evidence>
<evidence type="ECO:0000256" key="8">
    <source>
        <dbReference type="PROSITE-ProRule" id="PRU00221"/>
    </source>
</evidence>
<comment type="caution">
    <text evidence="11">The sequence shown here is derived from an EMBL/GenBank/DDBJ whole genome shotgun (WGS) entry which is preliminary data.</text>
</comment>
<evidence type="ECO:0000256" key="5">
    <source>
        <dbReference type="ARBA" id="ARBA00022737"/>
    </source>
</evidence>
<keyword evidence="4 8" id="KW-0853">WD repeat</keyword>
<name>A0A9W8BB56_9FUNG</name>
<dbReference type="EMBL" id="JANBQB010000025">
    <property type="protein sequence ID" value="KAJ1984265.1"/>
    <property type="molecule type" value="Genomic_DNA"/>
</dbReference>
<keyword evidence="12" id="KW-1185">Reference proteome</keyword>
<evidence type="ECO:0000313" key="11">
    <source>
        <dbReference type="EMBL" id="KAJ1984265.1"/>
    </source>
</evidence>
<feature type="domain" description="BING4 C-terminal" evidence="10">
    <location>
        <begin position="367"/>
        <end position="446"/>
    </location>
</feature>
<dbReference type="InterPro" id="IPR019775">
    <property type="entry name" value="WD40_repeat_CS"/>
</dbReference>
<evidence type="ECO:0000256" key="2">
    <source>
        <dbReference type="ARBA" id="ARBA00004604"/>
    </source>
</evidence>
<protein>
    <recommendedName>
        <fullName evidence="7">U three protein 7</fullName>
    </recommendedName>
</protein>
<dbReference type="InterPro" id="IPR012952">
    <property type="entry name" value="BING4_C_dom"/>
</dbReference>
<feature type="region of interest" description="Disordered" evidence="9">
    <location>
        <begin position="409"/>
        <end position="428"/>
    </location>
</feature>
<dbReference type="GO" id="GO:0032040">
    <property type="term" value="C:small-subunit processome"/>
    <property type="evidence" value="ECO:0007669"/>
    <property type="project" value="TreeGrafter"/>
</dbReference>
<dbReference type="Gene3D" id="2.130.10.10">
    <property type="entry name" value="YVTN repeat-like/Quinoprotein amine dehydrogenase"/>
    <property type="match status" value="2"/>
</dbReference>
<dbReference type="Pfam" id="PF08149">
    <property type="entry name" value="BING4CT"/>
    <property type="match status" value="1"/>
</dbReference>
<dbReference type="InterPro" id="IPR015943">
    <property type="entry name" value="WD40/YVTN_repeat-like_dom_sf"/>
</dbReference>
<reference evidence="11" key="1">
    <citation type="submission" date="2022-07" db="EMBL/GenBank/DDBJ databases">
        <title>Phylogenomic reconstructions and comparative analyses of Kickxellomycotina fungi.</title>
        <authorList>
            <person name="Reynolds N.K."/>
            <person name="Stajich J.E."/>
            <person name="Barry K."/>
            <person name="Grigoriev I.V."/>
            <person name="Crous P."/>
            <person name="Smith M.E."/>
        </authorList>
    </citation>
    <scope>NUCLEOTIDE SEQUENCE</scope>
    <source>
        <strain evidence="11">RSA 567</strain>
    </source>
</reference>
<feature type="region of interest" description="Disordered" evidence="9">
    <location>
        <begin position="541"/>
        <end position="577"/>
    </location>
</feature>
<comment type="function">
    <text evidence="1">Involved in nucleolar processing of pre-18S ribosomal RNA.</text>
</comment>
<dbReference type="GO" id="GO:0030686">
    <property type="term" value="C:90S preribosome"/>
    <property type="evidence" value="ECO:0007669"/>
    <property type="project" value="TreeGrafter"/>
</dbReference>
<gene>
    <name evidence="11" type="primary">utp7</name>
    <name evidence="11" type="ORF">H4R34_000777</name>
</gene>
<feature type="compositionally biased region" description="Basic residues" evidence="9">
    <location>
        <begin position="548"/>
        <end position="558"/>
    </location>
</feature>
<evidence type="ECO:0000256" key="7">
    <source>
        <dbReference type="ARBA" id="ARBA00076453"/>
    </source>
</evidence>
<dbReference type="FunFam" id="2.130.10.10:FF:000378">
    <property type="entry name" value="U3 small nucleolar RNA-associated protein 7"/>
    <property type="match status" value="1"/>
</dbReference>
<evidence type="ECO:0000256" key="1">
    <source>
        <dbReference type="ARBA" id="ARBA00004099"/>
    </source>
</evidence>
<organism evidence="11 12">
    <name type="scientific">Dimargaris verticillata</name>
    <dbReference type="NCBI Taxonomy" id="2761393"/>
    <lineage>
        <taxon>Eukaryota</taxon>
        <taxon>Fungi</taxon>
        <taxon>Fungi incertae sedis</taxon>
        <taxon>Zoopagomycota</taxon>
        <taxon>Kickxellomycotina</taxon>
        <taxon>Dimargaritomycetes</taxon>
        <taxon>Dimargaritales</taxon>
        <taxon>Dimargaritaceae</taxon>
        <taxon>Dimargaris</taxon>
    </lineage>
</organism>
<dbReference type="PROSITE" id="PS00678">
    <property type="entry name" value="WD_REPEATS_1"/>
    <property type="match status" value="1"/>
</dbReference>
<dbReference type="Proteomes" id="UP001151582">
    <property type="component" value="Unassembled WGS sequence"/>
</dbReference>
<feature type="compositionally biased region" description="Polar residues" evidence="9">
    <location>
        <begin position="1"/>
        <end position="19"/>
    </location>
</feature>
<dbReference type="InterPro" id="IPR040315">
    <property type="entry name" value="WDR46/Utp7"/>
</dbReference>
<comment type="subcellular location">
    <subcellularLocation>
        <location evidence="2">Nucleus</location>
        <location evidence="2">Nucleolus</location>
    </subcellularLocation>
</comment>
<keyword evidence="5" id="KW-0677">Repeat</keyword>
<feature type="region of interest" description="Disordered" evidence="9">
    <location>
        <begin position="467"/>
        <end position="520"/>
    </location>
</feature>
<dbReference type="PANTHER" id="PTHR14085">
    <property type="entry name" value="WD-REPEAT PROTEIN BING4"/>
    <property type="match status" value="1"/>
</dbReference>
<dbReference type="GO" id="GO:0000462">
    <property type="term" value="P:maturation of SSU-rRNA from tricistronic rRNA transcript (SSU-rRNA, 5.8S rRNA, LSU-rRNA)"/>
    <property type="evidence" value="ECO:0007669"/>
    <property type="project" value="TreeGrafter"/>
</dbReference>
<proteinExistence type="predicted"/>
<feature type="compositionally biased region" description="Basic and acidic residues" evidence="9">
    <location>
        <begin position="411"/>
        <end position="428"/>
    </location>
</feature>
<dbReference type="Pfam" id="PF00400">
    <property type="entry name" value="WD40"/>
    <property type="match status" value="1"/>
</dbReference>
<sequence>MSDDSLQASTAGPPSSGGHQPSKSKKTKVPKTMAETKVPIYQRLKNPAQIKDPDSYAAQLLKKNKVRVEDAAHQAALAELLLPEEEGFLEAENLERTQDVSQKELRNHVDINTAAKMFNLNLTQFGPYCIDYTRNGSHLLIGGRKGHLAAFRWQTGKLLFETQVRESVKAVKWLHNETMLAVAQKKYVYIYDNQGLEIHCLRHHGYPNALEFLPHHFLLASVGDLGRLVYQDVSTGDVVQKVRTKLGPCQAMSQNPWNAVINLGHANGTVTMWSPATDEPLAKMKCHRGPIRCMAVDPSGHYLATGGMDGCVKLWDIRMYNQLQEFQVNIAPTDMSISQRRLLALGTGPLVTVWKGAFTEGVVPSAPYMRHRVPRSQISGVRFCPYEDVLGIGHASGFSSLVIPGAGEPNFDSHADNPFETKTQRQEKEVRQLLDKLQPNMISLNPSHVASFDPTSLPVLEQEYDELRKEDHQDTHGPAPDQYGESIDNGTETNNDDNDDAPKPTSAAHDNQASLRDARATARRERMKFLAENIEMIRETMETQRIQSRGRRPPMNRTRHLDMNDNALSRFKKRQRR</sequence>
<dbReference type="PROSITE" id="PS50082">
    <property type="entry name" value="WD_REPEATS_2"/>
    <property type="match status" value="1"/>
</dbReference>